<name>A0A2S0MV57_9RHOB</name>
<feature type="transmembrane region" description="Helical" evidence="8">
    <location>
        <begin position="35"/>
        <end position="61"/>
    </location>
</feature>
<feature type="transmembrane region" description="Helical" evidence="8">
    <location>
        <begin position="200"/>
        <end position="221"/>
    </location>
</feature>
<dbReference type="InterPro" id="IPR002781">
    <property type="entry name" value="TM_pro_TauE-like"/>
</dbReference>
<dbReference type="GO" id="GO:0005886">
    <property type="term" value="C:plasma membrane"/>
    <property type="evidence" value="ECO:0007669"/>
    <property type="project" value="UniProtKB-SubCell"/>
</dbReference>
<keyword evidence="6 8" id="KW-1133">Transmembrane helix</keyword>
<dbReference type="PANTHER" id="PTHR30269:SF37">
    <property type="entry name" value="MEMBRANE TRANSPORTER PROTEIN"/>
    <property type="match status" value="1"/>
</dbReference>
<proteinExistence type="inferred from homology"/>
<keyword evidence="7 8" id="KW-0472">Membrane</keyword>
<protein>
    <recommendedName>
        <fullName evidence="8">Probable membrane transporter protein</fullName>
    </recommendedName>
</protein>
<dbReference type="PANTHER" id="PTHR30269">
    <property type="entry name" value="TRANSMEMBRANE PROTEIN YFCA"/>
    <property type="match status" value="1"/>
</dbReference>
<evidence type="ECO:0000256" key="2">
    <source>
        <dbReference type="ARBA" id="ARBA00009142"/>
    </source>
</evidence>
<keyword evidence="5 8" id="KW-0812">Transmembrane</keyword>
<feature type="transmembrane region" description="Helical" evidence="8">
    <location>
        <begin position="138"/>
        <end position="161"/>
    </location>
</feature>
<comment type="similarity">
    <text evidence="2 8">Belongs to the 4-toluene sulfonate uptake permease (TSUP) (TC 2.A.102) family.</text>
</comment>
<accession>A0A2S0MV57</accession>
<feature type="transmembrane region" description="Helical" evidence="8">
    <location>
        <begin position="106"/>
        <end position="126"/>
    </location>
</feature>
<dbReference type="KEGG" id="thas:C6Y53_00695"/>
<comment type="subcellular location">
    <subcellularLocation>
        <location evidence="1 8">Cell membrane</location>
        <topology evidence="1 8">Multi-pass membrane protein</topology>
    </subcellularLocation>
</comment>
<evidence type="ECO:0000256" key="7">
    <source>
        <dbReference type="ARBA" id="ARBA00023136"/>
    </source>
</evidence>
<keyword evidence="10" id="KW-1185">Reference proteome</keyword>
<feature type="transmembrane region" description="Helical" evidence="8">
    <location>
        <begin position="173"/>
        <end position="194"/>
    </location>
</feature>
<feature type="transmembrane region" description="Helical" evidence="8">
    <location>
        <begin position="228"/>
        <end position="247"/>
    </location>
</feature>
<organism evidence="9 10">
    <name type="scientific">Pukyongiella litopenaei</name>
    <dbReference type="NCBI Taxonomy" id="2605946"/>
    <lineage>
        <taxon>Bacteria</taxon>
        <taxon>Pseudomonadati</taxon>
        <taxon>Pseudomonadota</taxon>
        <taxon>Alphaproteobacteria</taxon>
        <taxon>Rhodobacterales</taxon>
        <taxon>Paracoccaceae</taxon>
        <taxon>Pukyongiella</taxon>
    </lineage>
</organism>
<dbReference type="AlphaFoldDB" id="A0A2S0MV57"/>
<dbReference type="Proteomes" id="UP000237655">
    <property type="component" value="Chromosome"/>
</dbReference>
<evidence type="ECO:0000313" key="9">
    <source>
        <dbReference type="EMBL" id="AVO39573.1"/>
    </source>
</evidence>
<evidence type="ECO:0000256" key="3">
    <source>
        <dbReference type="ARBA" id="ARBA00022448"/>
    </source>
</evidence>
<dbReference type="Pfam" id="PF01925">
    <property type="entry name" value="TauE"/>
    <property type="match status" value="1"/>
</dbReference>
<keyword evidence="4 8" id="KW-1003">Cell membrane</keyword>
<sequence length="251" mass="25717">MGAAAGLSITDLSILVFAALVAGTVRGFSGFGTALVYLPIAGIVLDPVAAVLTVVLMDVFGPLPILPRVARDIRRGDLARLLLGAALALPLGLAALFVIDPGLFRLLVSVLSLTMLALLVGGWRYTGQLGPGATFGTGLASGFLGGVAGLPGPPVIFALMASPFPARTVRANLTAFLFGYDFLVLAMLLLAGRLAPEPALVGLALGVPNMVGNMIGGKLFVPGHERSYRMAAYLLIFAAAVLGLPIWNGEG</sequence>
<evidence type="ECO:0000256" key="8">
    <source>
        <dbReference type="RuleBase" id="RU363041"/>
    </source>
</evidence>
<evidence type="ECO:0000256" key="4">
    <source>
        <dbReference type="ARBA" id="ARBA00022475"/>
    </source>
</evidence>
<evidence type="ECO:0000256" key="6">
    <source>
        <dbReference type="ARBA" id="ARBA00022989"/>
    </source>
</evidence>
<evidence type="ECO:0000256" key="1">
    <source>
        <dbReference type="ARBA" id="ARBA00004651"/>
    </source>
</evidence>
<evidence type="ECO:0000256" key="5">
    <source>
        <dbReference type="ARBA" id="ARBA00022692"/>
    </source>
</evidence>
<dbReference type="EMBL" id="CP027665">
    <property type="protein sequence ID" value="AVO39573.1"/>
    <property type="molecule type" value="Genomic_DNA"/>
</dbReference>
<gene>
    <name evidence="9" type="ORF">C6Y53_00695</name>
</gene>
<reference evidence="10" key="1">
    <citation type="submission" date="2018-03" db="EMBL/GenBank/DDBJ databases">
        <title>Genomic analysis of the strain SH-1 isolated from shrimp intestine.</title>
        <authorList>
            <person name="Kim Y.-S."/>
            <person name="Kim S.-E."/>
            <person name="Kim K.-H."/>
        </authorList>
    </citation>
    <scope>NUCLEOTIDE SEQUENCE [LARGE SCALE GENOMIC DNA]</scope>
    <source>
        <strain evidence="10">SH-1</strain>
    </source>
</reference>
<feature type="transmembrane region" description="Helical" evidence="8">
    <location>
        <begin position="81"/>
        <end position="99"/>
    </location>
</feature>
<keyword evidence="3" id="KW-0813">Transport</keyword>
<evidence type="ECO:0000313" key="10">
    <source>
        <dbReference type="Proteomes" id="UP000237655"/>
    </source>
</evidence>
<feature type="transmembrane region" description="Helical" evidence="8">
    <location>
        <begin position="6"/>
        <end position="28"/>
    </location>
</feature>
<dbReference type="InterPro" id="IPR052017">
    <property type="entry name" value="TSUP"/>
</dbReference>